<feature type="compositionally biased region" description="Basic and acidic residues" evidence="1">
    <location>
        <begin position="538"/>
        <end position="571"/>
    </location>
</feature>
<evidence type="ECO:0000256" key="1">
    <source>
        <dbReference type="SAM" id="MobiDB-lite"/>
    </source>
</evidence>
<evidence type="ECO:0000313" key="3">
    <source>
        <dbReference type="EMBL" id="QHT13158.1"/>
    </source>
</evidence>
<proteinExistence type="predicted"/>
<evidence type="ECO:0000259" key="2">
    <source>
        <dbReference type="Pfam" id="PF18657"/>
    </source>
</evidence>
<sequence length="1653" mass="187991">MNNITLNYGTEIYNNLDELNGTNYEIIIKPLIYYDLTDINKKILTPILNPSTQDGNFKLDIEDPNIIINSKSGEISLNNLEINEYSFHVIWTLNNVETSFFINFQIKPEIYYSPNEKYINLGDQETSLVPIFDSSKDYTIICNYPISENGILNFSNFSVGYHKIPVKIKINNIINETFYNLYVRPILEYNSYTNVALNNFSTDEPYYLEKGGVFNISSEYFIIDSKNGIISGSAPCGIYDIKVTYTKNNISTSSNVNIIINPQISYSNMVIYSDKIYQSNEPISNEVIDGEFSSDLSIDSKTGIVTFDKLVPNTYTINIQYSKNKCITNTSFKVDVKPVLIIPKGQDIKYSEKLSNINFKVIPNNVEYTLETTRNIIGNEIIIEDVTDVGTYSETITLIINNMVSSYVYSYSISPIINYKVNDFIYNDKFISEPPSVYPLNGTFYVSDNFIIDSKTGVISSDNILDVGIYSIDIHYKYQTFDISFNYVLTVKPLLIYPDINLIYSDNLSVGPTYLPLNGKFTIREVEKFNGSSSQDPDGNHSQDPDGNHSQDPDGNHSQDPDGNHSQDPDFLRTFDINNSGEIIVNNFDVGSYNCNVSYEINNIKTTVNVPINIIKKELKLDFTSYPKEYDGTTNANVSLSNNNITFNAKYIDSNCGYKDIIIDNISLPADLNLNYYTTTYKLSGLITPKIIEPEFIAENKIYDNNNNVNIKVNIKNIISYTAKYINHNVGEQEIIINNIITNGSNNYKLSSDTYKIKGIIKPRIITVTFSAEDKIYDSTNDCNIKISKIEKEIQEFNLKLDYEKANFVSSNIGYNEIKITNPVIIGSNNYVLKINKIMANIYPKKIVLKIVAKDKIYDGTNNANIIFDTDFKIKSYDAKYNDKNVGIKKIISVNNIILENDNFIVDNCILYGNILPKFIEFNFIGKDKDYDGLTKCEGDYKIDINENDIVNCSFNAEFKNINAGSNKNIVINNLKLYGKDSQNYKISSINTNKPSINIVSLNLIFTAIDKMYDKTLTAYVKSNINVISYNAQYEDSNVGINKNIKITDIKLDSDQSINYHVNDAFCLGNINPCELTIISNNNRKEYDGTPNINININHIKGIYHDDIVYIESYDAEFEDSNISNDKIINVYNINLQGETASNYICHNTKLTGTILPKKIVIPFEAEDIYYGINEPIIKKNDYNIKSFDSKYLDLNVGVQSILISNIKIDNYLVDDCTIFGNILPKMIELKFLAEDKVYDGNDKVKIFIESEFNISFDSKFENINIGYNKVLISNIKINDANYITPDSIETFANIYPKELFINPTISKIYDGSNLLEQFEYLATYSSPCVGKNIPVKISNIITKDKNYIIKDFETTGIIEPKIIVPEFIIKDKVYDGTNKVINIEFNINVISYVATFDSPNIGNNIVIIENIKLKDTNYKVDNIVTTANILPKLVELDFVIKSKEYDGNNIATIESYNCNDNIKILSYVALYDSINIGKNTVVISDIVIDNNNYITKTYITTGNIKPKLLEISFTNLDKYYDKTVNTNIIVESVSDNMKIESFSSKYSKSNVGKNIEIIINNIVISGINNYIVKDYILYGNILPKCIDCEFKYNNNLLIGTLNGLEMHDNVWIENYISFQKNNEKYVQNIVLSGEDKNNYVLNNNIYKIISTV</sequence>
<organism evidence="3">
    <name type="scientific">viral metagenome</name>
    <dbReference type="NCBI Taxonomy" id="1070528"/>
    <lineage>
        <taxon>unclassified sequences</taxon>
        <taxon>metagenomes</taxon>
        <taxon>organismal metagenomes</taxon>
    </lineage>
</organism>
<feature type="domain" description="YDG" evidence="2">
    <location>
        <begin position="1074"/>
        <end position="1146"/>
    </location>
</feature>
<protein>
    <recommendedName>
        <fullName evidence="2">YDG domain-containing protein</fullName>
    </recommendedName>
</protein>
<accession>A0A6C0D8N4</accession>
<dbReference type="EMBL" id="MN739563">
    <property type="protein sequence ID" value="QHT13158.1"/>
    <property type="molecule type" value="Genomic_DNA"/>
</dbReference>
<name>A0A6C0D8N4_9ZZZZ</name>
<feature type="region of interest" description="Disordered" evidence="1">
    <location>
        <begin position="530"/>
        <end position="571"/>
    </location>
</feature>
<dbReference type="InterPro" id="IPR041248">
    <property type="entry name" value="YDG"/>
</dbReference>
<feature type="domain" description="YDG" evidence="2">
    <location>
        <begin position="927"/>
        <end position="991"/>
    </location>
</feature>
<reference evidence="3" key="1">
    <citation type="journal article" date="2020" name="Nature">
        <title>Giant virus diversity and host interactions through global metagenomics.</title>
        <authorList>
            <person name="Schulz F."/>
            <person name="Roux S."/>
            <person name="Paez-Espino D."/>
            <person name="Jungbluth S."/>
            <person name="Walsh D.A."/>
            <person name="Denef V.J."/>
            <person name="McMahon K.D."/>
            <person name="Konstantinidis K.T."/>
            <person name="Eloe-Fadrosh E.A."/>
            <person name="Kyrpides N.C."/>
            <person name="Woyke T."/>
        </authorList>
    </citation>
    <scope>NUCLEOTIDE SEQUENCE</scope>
    <source>
        <strain evidence="3">GVMAG-M-3300023174-131</strain>
    </source>
</reference>
<dbReference type="Pfam" id="PF18657">
    <property type="entry name" value="YDG"/>
    <property type="match status" value="2"/>
</dbReference>